<sequence>MRLSLLSLRPLSRPALRVLVVALPLMTMPAMAWAQATPAASQDASDQPAPANFDPLHATKAELSTEAWSMLKIAVEDKHADTRIQALAALGTMSDQRSTAMIANAMDDADLDVRTAAVLAAGQSKTTALRGKMHSMLNDKEPQVAFAAATTLWKLNDRTGEDILMAVANGDRKANASMVNGAEHTINKDFHNPATLAKMGALQGASILLGPFGFGITAYEAMKKNGGSSARVTAIEQLSEERTAPVRAAMLDALNDKDPSVRAAAAKVLGTYHEGDVSSALSKLMIDPKAPVRYTASAAYLRSVGASGTPASPKGSRAPAAK</sequence>
<proteinExistence type="predicted"/>
<evidence type="ECO:0000256" key="1">
    <source>
        <dbReference type="SAM" id="SignalP"/>
    </source>
</evidence>
<reference evidence="2 3" key="1">
    <citation type="submission" date="2016-10" db="EMBL/GenBank/DDBJ databases">
        <authorList>
            <person name="de Groot N.N."/>
        </authorList>
    </citation>
    <scope>NUCLEOTIDE SEQUENCE [LARGE SCALE GENOMIC DNA]</scope>
    <source>
        <strain evidence="2 3">DSM 21001</strain>
    </source>
</reference>
<keyword evidence="3" id="KW-1185">Reference proteome</keyword>
<dbReference type="InterPro" id="IPR004155">
    <property type="entry name" value="PBS_lyase_HEAT"/>
</dbReference>
<dbReference type="SMART" id="SM00567">
    <property type="entry name" value="EZ_HEAT"/>
    <property type="match status" value="5"/>
</dbReference>
<organism evidence="2 3">
    <name type="scientific">Granulicella pectinivorans</name>
    <dbReference type="NCBI Taxonomy" id="474950"/>
    <lineage>
        <taxon>Bacteria</taxon>
        <taxon>Pseudomonadati</taxon>
        <taxon>Acidobacteriota</taxon>
        <taxon>Terriglobia</taxon>
        <taxon>Terriglobales</taxon>
        <taxon>Acidobacteriaceae</taxon>
        <taxon>Granulicella</taxon>
    </lineage>
</organism>
<feature type="chain" id="PRO_5011751373" evidence="1">
    <location>
        <begin position="35"/>
        <end position="322"/>
    </location>
</feature>
<dbReference type="EMBL" id="FOZL01000002">
    <property type="protein sequence ID" value="SFS21354.1"/>
    <property type="molecule type" value="Genomic_DNA"/>
</dbReference>
<dbReference type="InterPro" id="IPR016024">
    <property type="entry name" value="ARM-type_fold"/>
</dbReference>
<gene>
    <name evidence="2" type="ORF">SAMN05421771_4158</name>
</gene>
<evidence type="ECO:0000313" key="2">
    <source>
        <dbReference type="EMBL" id="SFS21354.1"/>
    </source>
</evidence>
<dbReference type="Pfam" id="PF13646">
    <property type="entry name" value="HEAT_2"/>
    <property type="match status" value="2"/>
</dbReference>
<keyword evidence="1" id="KW-0732">Signal</keyword>
<dbReference type="InterPro" id="IPR011989">
    <property type="entry name" value="ARM-like"/>
</dbReference>
<name>A0A1I6N0A3_9BACT</name>
<accession>A0A1I6N0A3</accession>
<dbReference type="SUPFAM" id="SSF48371">
    <property type="entry name" value="ARM repeat"/>
    <property type="match status" value="1"/>
</dbReference>
<dbReference type="STRING" id="474950.SAMN05421771_4158"/>
<dbReference type="Proteomes" id="UP000199024">
    <property type="component" value="Unassembled WGS sequence"/>
</dbReference>
<dbReference type="Gene3D" id="1.25.10.10">
    <property type="entry name" value="Leucine-rich Repeat Variant"/>
    <property type="match status" value="2"/>
</dbReference>
<protein>
    <submittedName>
        <fullName evidence="2">HEAT repeat</fullName>
    </submittedName>
</protein>
<evidence type="ECO:0000313" key="3">
    <source>
        <dbReference type="Proteomes" id="UP000199024"/>
    </source>
</evidence>
<dbReference type="RefSeq" id="WP_245782057.1">
    <property type="nucleotide sequence ID" value="NZ_FOZL01000002.1"/>
</dbReference>
<dbReference type="AlphaFoldDB" id="A0A1I6N0A3"/>
<feature type="signal peptide" evidence="1">
    <location>
        <begin position="1"/>
        <end position="34"/>
    </location>
</feature>